<comment type="caution">
    <text evidence="2">The sequence shown here is derived from an EMBL/GenBank/DDBJ whole genome shotgun (WGS) entry which is preliminary data.</text>
</comment>
<protein>
    <submittedName>
        <fullName evidence="2">Uncharacterized protein</fullName>
    </submittedName>
</protein>
<name>A0ABD0JDR5_9CAEN</name>
<sequence length="119" mass="12342">MPSAVDAGVKSGEEPFTAQVIDSLAISSLAGVPYSPLGRKALSCKFTHFCIPDRKLVAVRLKYSLPAGGQHNAALSKGGSSGPGESVGKGAAYPDPEMLDDIPDDKRSLFGRYFASKGG</sequence>
<gene>
    <name evidence="2" type="ORF">BaRGS_00035774</name>
</gene>
<evidence type="ECO:0000313" key="3">
    <source>
        <dbReference type="Proteomes" id="UP001519460"/>
    </source>
</evidence>
<dbReference type="EMBL" id="JACVVK020000486">
    <property type="protein sequence ID" value="KAK7471611.1"/>
    <property type="molecule type" value="Genomic_DNA"/>
</dbReference>
<proteinExistence type="predicted"/>
<dbReference type="Proteomes" id="UP001519460">
    <property type="component" value="Unassembled WGS sequence"/>
</dbReference>
<evidence type="ECO:0000256" key="1">
    <source>
        <dbReference type="SAM" id="MobiDB-lite"/>
    </source>
</evidence>
<organism evidence="2 3">
    <name type="scientific">Batillaria attramentaria</name>
    <dbReference type="NCBI Taxonomy" id="370345"/>
    <lineage>
        <taxon>Eukaryota</taxon>
        <taxon>Metazoa</taxon>
        <taxon>Spiralia</taxon>
        <taxon>Lophotrochozoa</taxon>
        <taxon>Mollusca</taxon>
        <taxon>Gastropoda</taxon>
        <taxon>Caenogastropoda</taxon>
        <taxon>Sorbeoconcha</taxon>
        <taxon>Cerithioidea</taxon>
        <taxon>Batillariidae</taxon>
        <taxon>Batillaria</taxon>
    </lineage>
</organism>
<keyword evidence="3" id="KW-1185">Reference proteome</keyword>
<dbReference type="AlphaFoldDB" id="A0ABD0JDR5"/>
<feature type="region of interest" description="Disordered" evidence="1">
    <location>
        <begin position="71"/>
        <end position="105"/>
    </location>
</feature>
<accession>A0ABD0JDR5</accession>
<evidence type="ECO:0000313" key="2">
    <source>
        <dbReference type="EMBL" id="KAK7471611.1"/>
    </source>
</evidence>
<reference evidence="2 3" key="1">
    <citation type="journal article" date="2023" name="Sci. Data">
        <title>Genome assembly of the Korean intertidal mud-creeper Batillaria attramentaria.</title>
        <authorList>
            <person name="Patra A.K."/>
            <person name="Ho P.T."/>
            <person name="Jun S."/>
            <person name="Lee S.J."/>
            <person name="Kim Y."/>
            <person name="Won Y.J."/>
        </authorList>
    </citation>
    <scope>NUCLEOTIDE SEQUENCE [LARGE SCALE GENOMIC DNA]</scope>
    <source>
        <strain evidence="2">Wonlab-2016</strain>
    </source>
</reference>